<gene>
    <name evidence="1" type="ORF">SK128_002979</name>
</gene>
<feature type="non-terminal residue" evidence="1">
    <location>
        <position position="51"/>
    </location>
</feature>
<name>A0AAN9AB14_HALRR</name>
<proteinExistence type="predicted"/>
<dbReference type="EMBL" id="JAXCGZ010009472">
    <property type="protein sequence ID" value="KAK7077092.1"/>
    <property type="molecule type" value="Genomic_DNA"/>
</dbReference>
<sequence length="51" mass="5871">MSTRRCHSRHTYNTIQSGQSPLLRGNKYVVKAITIIPRSTRQYTQYASTAQ</sequence>
<organism evidence="1 2">
    <name type="scientific">Halocaridina rubra</name>
    <name type="common">Hawaiian red shrimp</name>
    <dbReference type="NCBI Taxonomy" id="373956"/>
    <lineage>
        <taxon>Eukaryota</taxon>
        <taxon>Metazoa</taxon>
        <taxon>Ecdysozoa</taxon>
        <taxon>Arthropoda</taxon>
        <taxon>Crustacea</taxon>
        <taxon>Multicrustacea</taxon>
        <taxon>Malacostraca</taxon>
        <taxon>Eumalacostraca</taxon>
        <taxon>Eucarida</taxon>
        <taxon>Decapoda</taxon>
        <taxon>Pleocyemata</taxon>
        <taxon>Caridea</taxon>
        <taxon>Atyoidea</taxon>
        <taxon>Atyidae</taxon>
        <taxon>Halocaridina</taxon>
    </lineage>
</organism>
<comment type="caution">
    <text evidence="1">The sequence shown here is derived from an EMBL/GenBank/DDBJ whole genome shotgun (WGS) entry which is preliminary data.</text>
</comment>
<evidence type="ECO:0000313" key="1">
    <source>
        <dbReference type="EMBL" id="KAK7077092.1"/>
    </source>
</evidence>
<keyword evidence="2" id="KW-1185">Reference proteome</keyword>
<dbReference type="AlphaFoldDB" id="A0AAN9AB14"/>
<evidence type="ECO:0000313" key="2">
    <source>
        <dbReference type="Proteomes" id="UP001381693"/>
    </source>
</evidence>
<accession>A0AAN9AB14</accession>
<reference evidence="1 2" key="1">
    <citation type="submission" date="2023-11" db="EMBL/GenBank/DDBJ databases">
        <title>Halocaridina rubra genome assembly.</title>
        <authorList>
            <person name="Smith C."/>
        </authorList>
    </citation>
    <scope>NUCLEOTIDE SEQUENCE [LARGE SCALE GENOMIC DNA]</scope>
    <source>
        <strain evidence="1">EP-1</strain>
        <tissue evidence="1">Whole</tissue>
    </source>
</reference>
<protein>
    <submittedName>
        <fullName evidence="1">Uncharacterized protein</fullName>
    </submittedName>
</protein>
<dbReference type="Proteomes" id="UP001381693">
    <property type="component" value="Unassembled WGS sequence"/>
</dbReference>